<keyword evidence="10" id="KW-1185">Reference proteome</keyword>
<dbReference type="GO" id="GO:0046872">
    <property type="term" value="F:metal ion binding"/>
    <property type="evidence" value="ECO:0007669"/>
    <property type="project" value="UniProtKB-UniRule"/>
</dbReference>
<reference evidence="9 10" key="1">
    <citation type="submission" date="2017-03" db="EMBL/GenBank/DDBJ databases">
        <title>Genome Survey of Euroglyphus maynei.</title>
        <authorList>
            <person name="Arlian L.G."/>
            <person name="Morgan M.S."/>
            <person name="Rider S.D."/>
        </authorList>
    </citation>
    <scope>NUCLEOTIDE SEQUENCE [LARGE SCALE GENOMIC DNA]</scope>
    <source>
        <strain evidence="9">Arlian Lab</strain>
        <tissue evidence="9">Whole body</tissue>
    </source>
</reference>
<dbReference type="Gene3D" id="1.10.1370.10">
    <property type="entry name" value="Neurolysin, domain 3"/>
    <property type="match status" value="1"/>
</dbReference>
<evidence type="ECO:0000256" key="3">
    <source>
        <dbReference type="ARBA" id="ARBA00022723"/>
    </source>
</evidence>
<comment type="caution">
    <text evidence="9">The sequence shown here is derived from an EMBL/GenBank/DDBJ whole genome shotgun (WGS) entry which is preliminary data.</text>
</comment>
<sequence length="327" mass="37833">RKGLFGHQVLADPNGFYIFRQNAIARAQSLVDEAISDKRNRKMVQIFDELSNSLCKVADLAEFIRIAHPDRNYTNAAEQASIEINAEVERLNTNRILYDSLSNVVRNADIVPTTATDDYVTKLFLFDFEQCGIHLDDNVRREIVRLNEHILHVGTYFMYGTTKPRIVLKKEIPEHLWKYFSVDNNKLVISGLQNESNNSQLREISFNQFLQYDDHQEQLLLELIHSRLKLAKICGFNSFAHRAINGSIAGSPEIVWNLIDTVNNMIRHKSQNEFNYMLKLKTKETGDSSTQLMQWDVPYYTHSHKIKKFGHDITQSSPYFSIGNCME</sequence>
<dbReference type="OrthoDB" id="17530at2759"/>
<evidence type="ECO:0000256" key="5">
    <source>
        <dbReference type="ARBA" id="ARBA00022833"/>
    </source>
</evidence>
<dbReference type="InterPro" id="IPR024077">
    <property type="entry name" value="Neurolysin/TOP_dom2"/>
</dbReference>
<protein>
    <submittedName>
        <fullName evidence="9">Mitochondrial intermediate peptidase-like protein</fullName>
    </submittedName>
</protein>
<keyword evidence="2 7" id="KW-0645">Protease</keyword>
<organism evidence="9 10">
    <name type="scientific">Euroglyphus maynei</name>
    <name type="common">Mayne's house dust mite</name>
    <dbReference type="NCBI Taxonomy" id="6958"/>
    <lineage>
        <taxon>Eukaryota</taxon>
        <taxon>Metazoa</taxon>
        <taxon>Ecdysozoa</taxon>
        <taxon>Arthropoda</taxon>
        <taxon>Chelicerata</taxon>
        <taxon>Arachnida</taxon>
        <taxon>Acari</taxon>
        <taxon>Acariformes</taxon>
        <taxon>Sarcoptiformes</taxon>
        <taxon>Astigmata</taxon>
        <taxon>Psoroptidia</taxon>
        <taxon>Analgoidea</taxon>
        <taxon>Pyroglyphidae</taxon>
        <taxon>Pyroglyphinae</taxon>
        <taxon>Euroglyphus</taxon>
    </lineage>
</organism>
<evidence type="ECO:0000313" key="10">
    <source>
        <dbReference type="Proteomes" id="UP000194236"/>
    </source>
</evidence>
<evidence type="ECO:0000256" key="1">
    <source>
        <dbReference type="ARBA" id="ARBA00006040"/>
    </source>
</evidence>
<proteinExistence type="inferred from homology"/>
<dbReference type="PANTHER" id="PTHR11804">
    <property type="entry name" value="PROTEASE M3 THIMET OLIGOPEPTIDASE-RELATED"/>
    <property type="match status" value="1"/>
</dbReference>
<dbReference type="GO" id="GO:0005739">
    <property type="term" value="C:mitochondrion"/>
    <property type="evidence" value="ECO:0007669"/>
    <property type="project" value="TreeGrafter"/>
</dbReference>
<feature type="non-terminal residue" evidence="9">
    <location>
        <position position="327"/>
    </location>
</feature>
<evidence type="ECO:0000256" key="4">
    <source>
        <dbReference type="ARBA" id="ARBA00022801"/>
    </source>
</evidence>
<dbReference type="Pfam" id="PF01432">
    <property type="entry name" value="Peptidase_M3"/>
    <property type="match status" value="1"/>
</dbReference>
<gene>
    <name evidence="9" type="ORF">BLA29_007764</name>
</gene>
<keyword evidence="5 7" id="KW-0862">Zinc</keyword>
<evidence type="ECO:0000256" key="7">
    <source>
        <dbReference type="RuleBase" id="RU003435"/>
    </source>
</evidence>
<name>A0A1Y3BNM7_EURMA</name>
<dbReference type="EMBL" id="MUJZ01016754">
    <property type="protein sequence ID" value="OTF80745.1"/>
    <property type="molecule type" value="Genomic_DNA"/>
</dbReference>
<dbReference type="GO" id="GO:0004222">
    <property type="term" value="F:metalloendopeptidase activity"/>
    <property type="evidence" value="ECO:0007669"/>
    <property type="project" value="InterPro"/>
</dbReference>
<accession>A0A1Y3BNM7</accession>
<dbReference type="SUPFAM" id="SSF55486">
    <property type="entry name" value="Metalloproteases ('zincins'), catalytic domain"/>
    <property type="match status" value="1"/>
</dbReference>
<keyword evidence="6 7" id="KW-0482">Metalloprotease</keyword>
<comment type="cofactor">
    <cofactor evidence="7">
        <name>Zn(2+)</name>
        <dbReference type="ChEBI" id="CHEBI:29105"/>
    </cofactor>
    <text evidence="7">Binds 1 zinc ion.</text>
</comment>
<evidence type="ECO:0000313" key="9">
    <source>
        <dbReference type="EMBL" id="OTF80745.1"/>
    </source>
</evidence>
<dbReference type="PANTHER" id="PTHR11804:SF79">
    <property type="entry name" value="MITOCHONDRIAL INTERMEDIATE PEPTIDASE"/>
    <property type="match status" value="1"/>
</dbReference>
<feature type="non-terminal residue" evidence="9">
    <location>
        <position position="1"/>
    </location>
</feature>
<feature type="domain" description="Peptidase M3A/M3B catalytic" evidence="8">
    <location>
        <begin position="194"/>
        <end position="327"/>
    </location>
</feature>
<evidence type="ECO:0000256" key="2">
    <source>
        <dbReference type="ARBA" id="ARBA00022670"/>
    </source>
</evidence>
<comment type="similarity">
    <text evidence="1 7">Belongs to the peptidase M3 family.</text>
</comment>
<dbReference type="GO" id="GO:0006627">
    <property type="term" value="P:protein processing involved in protein targeting to mitochondrion"/>
    <property type="evidence" value="ECO:0007669"/>
    <property type="project" value="TreeGrafter"/>
</dbReference>
<evidence type="ECO:0000259" key="8">
    <source>
        <dbReference type="Pfam" id="PF01432"/>
    </source>
</evidence>
<evidence type="ECO:0000256" key="6">
    <source>
        <dbReference type="ARBA" id="ARBA00023049"/>
    </source>
</evidence>
<dbReference type="InterPro" id="IPR001567">
    <property type="entry name" value="Pept_M3A_M3B_dom"/>
</dbReference>
<dbReference type="AlphaFoldDB" id="A0A1Y3BNM7"/>
<dbReference type="GO" id="GO:0006518">
    <property type="term" value="P:peptide metabolic process"/>
    <property type="evidence" value="ECO:0007669"/>
    <property type="project" value="TreeGrafter"/>
</dbReference>
<keyword evidence="4 7" id="KW-0378">Hydrolase</keyword>
<dbReference type="InterPro" id="IPR045090">
    <property type="entry name" value="Pept_M3A_M3B"/>
</dbReference>
<keyword evidence="3 7" id="KW-0479">Metal-binding</keyword>
<dbReference type="Proteomes" id="UP000194236">
    <property type="component" value="Unassembled WGS sequence"/>
</dbReference>